<feature type="transmembrane region" description="Helical" evidence="2">
    <location>
        <begin position="38"/>
        <end position="59"/>
    </location>
</feature>
<dbReference type="Proteomes" id="UP001216390">
    <property type="component" value="Chromosome"/>
</dbReference>
<dbReference type="InterPro" id="IPR025646">
    <property type="entry name" value="DUF4350"/>
</dbReference>
<evidence type="ECO:0000313" key="5">
    <source>
        <dbReference type="Proteomes" id="UP001216390"/>
    </source>
</evidence>
<evidence type="ECO:0000313" key="4">
    <source>
        <dbReference type="EMBL" id="WCO68578.1"/>
    </source>
</evidence>
<dbReference type="Pfam" id="PF14258">
    <property type="entry name" value="DUF4350"/>
    <property type="match status" value="1"/>
</dbReference>
<sequence>MTAVRAGAGADADDDAVGEEAGPAGSWWRRVGPVKRTVAVVVALVVGVNLVLGALDLLLGSDPGGPTGSSLATGDDGVAGWADLLEVRDVPVTRLRTPLEDAEIDPDATLVVSEPAQDLAPDAQQAVAAHVARGGRLVAVGPAATGALAAATGVDPGWADGGPDAPVPLADRPEVAGVERLSGEGRGRYLTPDGLTPLVGGGGEVTAVVDGRVVGVADPSLLWNRHLAEADDAAFALALVGEGPVVFAEAEHGYGASRGLGALPLSWRLAAAGLAVAALLGMWSAGQRFGPVERPTRALPPARAAYVDAVAAALSRTGRPPPPAHAPSPEDPP</sequence>
<feature type="domain" description="DUF4350" evidence="3">
    <location>
        <begin position="73"/>
        <end position="240"/>
    </location>
</feature>
<keyword evidence="2" id="KW-0472">Membrane</keyword>
<dbReference type="EMBL" id="CP116942">
    <property type="protein sequence ID" value="WCO68578.1"/>
    <property type="molecule type" value="Genomic_DNA"/>
</dbReference>
<gene>
    <name evidence="4" type="ORF">PO878_07530</name>
</gene>
<protein>
    <submittedName>
        <fullName evidence="4">DUF4350 domain-containing protein</fullName>
    </submittedName>
</protein>
<feature type="region of interest" description="Disordered" evidence="1">
    <location>
        <begin position="1"/>
        <end position="25"/>
    </location>
</feature>
<dbReference type="RefSeq" id="WP_272738094.1">
    <property type="nucleotide sequence ID" value="NZ_CP116942.1"/>
</dbReference>
<accession>A0AAE9YCC1</accession>
<dbReference type="KEGG" id="ima:PO878_07530"/>
<name>A0AAE9YCC1_9ACTN</name>
<keyword evidence="2" id="KW-0812">Transmembrane</keyword>
<evidence type="ECO:0000256" key="2">
    <source>
        <dbReference type="SAM" id="Phobius"/>
    </source>
</evidence>
<reference evidence="4" key="1">
    <citation type="submission" date="2023-01" db="EMBL/GenBank/DDBJ databases">
        <title>The diversity of Class Acidimicrobiia in South China Sea sediment environments and the proposal of Iamia marina sp. nov., a novel species of the genus Iamia.</title>
        <authorList>
            <person name="He Y."/>
            <person name="Tian X."/>
        </authorList>
    </citation>
    <scope>NUCLEOTIDE SEQUENCE</scope>
    <source>
        <strain evidence="4">DSM 19957</strain>
    </source>
</reference>
<evidence type="ECO:0000256" key="1">
    <source>
        <dbReference type="SAM" id="MobiDB-lite"/>
    </source>
</evidence>
<organism evidence="4 5">
    <name type="scientific">Iamia majanohamensis</name>
    <dbReference type="NCBI Taxonomy" id="467976"/>
    <lineage>
        <taxon>Bacteria</taxon>
        <taxon>Bacillati</taxon>
        <taxon>Actinomycetota</taxon>
        <taxon>Acidimicrobiia</taxon>
        <taxon>Acidimicrobiales</taxon>
        <taxon>Iamiaceae</taxon>
        <taxon>Iamia</taxon>
    </lineage>
</organism>
<feature type="compositionally biased region" description="Low complexity" evidence="1">
    <location>
        <begin position="1"/>
        <end position="10"/>
    </location>
</feature>
<proteinExistence type="predicted"/>
<keyword evidence="2" id="KW-1133">Transmembrane helix</keyword>
<evidence type="ECO:0000259" key="3">
    <source>
        <dbReference type="Pfam" id="PF14258"/>
    </source>
</evidence>
<dbReference type="AlphaFoldDB" id="A0AAE9YCC1"/>
<keyword evidence="5" id="KW-1185">Reference proteome</keyword>